<reference evidence="1 2" key="1">
    <citation type="submission" date="2024-08" db="EMBL/GenBank/DDBJ databases">
        <title>Insights into the chromosomal genome structure of Flemingia macrophylla.</title>
        <authorList>
            <person name="Ding Y."/>
            <person name="Zhao Y."/>
            <person name="Bi W."/>
            <person name="Wu M."/>
            <person name="Zhao G."/>
            <person name="Gong Y."/>
            <person name="Li W."/>
            <person name="Zhang P."/>
        </authorList>
    </citation>
    <scope>NUCLEOTIDE SEQUENCE [LARGE SCALE GENOMIC DNA]</scope>
    <source>
        <strain evidence="1">DYQJB</strain>
        <tissue evidence="1">Leaf</tissue>
    </source>
</reference>
<proteinExistence type="predicted"/>
<accession>A0ABD1NES7</accession>
<name>A0ABD1NES7_9FABA</name>
<dbReference type="Proteomes" id="UP001603857">
    <property type="component" value="Unassembled WGS sequence"/>
</dbReference>
<sequence>MSYIMCNLRKPRRYGDVVIRYVNYKDPSLWFLLGFEVATSFPTLDYGIRRLDHTVRNMAELATAVSYLKGLS</sequence>
<evidence type="ECO:0000313" key="1">
    <source>
        <dbReference type="EMBL" id="KAL2346388.1"/>
    </source>
</evidence>
<keyword evidence="2" id="KW-1185">Reference proteome</keyword>
<dbReference type="EMBL" id="JBGMDY010000001">
    <property type="protein sequence ID" value="KAL2346388.1"/>
    <property type="molecule type" value="Genomic_DNA"/>
</dbReference>
<evidence type="ECO:0000313" key="2">
    <source>
        <dbReference type="Proteomes" id="UP001603857"/>
    </source>
</evidence>
<protein>
    <submittedName>
        <fullName evidence="1">Uncharacterized protein</fullName>
    </submittedName>
</protein>
<organism evidence="1 2">
    <name type="scientific">Flemingia macrophylla</name>
    <dbReference type="NCBI Taxonomy" id="520843"/>
    <lineage>
        <taxon>Eukaryota</taxon>
        <taxon>Viridiplantae</taxon>
        <taxon>Streptophyta</taxon>
        <taxon>Embryophyta</taxon>
        <taxon>Tracheophyta</taxon>
        <taxon>Spermatophyta</taxon>
        <taxon>Magnoliopsida</taxon>
        <taxon>eudicotyledons</taxon>
        <taxon>Gunneridae</taxon>
        <taxon>Pentapetalae</taxon>
        <taxon>rosids</taxon>
        <taxon>fabids</taxon>
        <taxon>Fabales</taxon>
        <taxon>Fabaceae</taxon>
        <taxon>Papilionoideae</taxon>
        <taxon>50 kb inversion clade</taxon>
        <taxon>NPAAA clade</taxon>
        <taxon>indigoferoid/millettioid clade</taxon>
        <taxon>Phaseoleae</taxon>
        <taxon>Flemingia</taxon>
    </lineage>
</organism>
<comment type="caution">
    <text evidence="1">The sequence shown here is derived from an EMBL/GenBank/DDBJ whole genome shotgun (WGS) entry which is preliminary data.</text>
</comment>
<gene>
    <name evidence="1" type="ORF">Fmac_000388</name>
</gene>
<dbReference type="AlphaFoldDB" id="A0ABD1NES7"/>